<evidence type="ECO:0000259" key="12">
    <source>
        <dbReference type="PROSITE" id="PS52015"/>
    </source>
</evidence>
<dbReference type="InterPro" id="IPR037682">
    <property type="entry name" value="TonB_C"/>
</dbReference>
<keyword evidence="9 11" id="KW-0472">Membrane</keyword>
<comment type="similarity">
    <text evidence="2">Belongs to the TonB family.</text>
</comment>
<dbReference type="RefSeq" id="WP_184344517.1">
    <property type="nucleotide sequence ID" value="NZ_JACHIG010000020.1"/>
</dbReference>
<feature type="region of interest" description="Disordered" evidence="10">
    <location>
        <begin position="144"/>
        <end position="207"/>
    </location>
</feature>
<keyword evidence="7" id="KW-0653">Protein transport</keyword>
<dbReference type="PROSITE" id="PS52015">
    <property type="entry name" value="TONB_CTD"/>
    <property type="match status" value="1"/>
</dbReference>
<dbReference type="AlphaFoldDB" id="A0A7W7YG76"/>
<organism evidence="13 14">
    <name type="scientific">Prosthecobacter vanneervenii</name>
    <dbReference type="NCBI Taxonomy" id="48466"/>
    <lineage>
        <taxon>Bacteria</taxon>
        <taxon>Pseudomonadati</taxon>
        <taxon>Verrucomicrobiota</taxon>
        <taxon>Verrucomicrobiia</taxon>
        <taxon>Verrucomicrobiales</taxon>
        <taxon>Verrucomicrobiaceae</taxon>
        <taxon>Prosthecobacter</taxon>
    </lineage>
</organism>
<dbReference type="EMBL" id="JACHIG010000020">
    <property type="protein sequence ID" value="MBB5035578.1"/>
    <property type="molecule type" value="Genomic_DNA"/>
</dbReference>
<keyword evidence="5" id="KW-0997">Cell inner membrane</keyword>
<dbReference type="Proteomes" id="UP000590740">
    <property type="component" value="Unassembled WGS sequence"/>
</dbReference>
<evidence type="ECO:0000256" key="6">
    <source>
        <dbReference type="ARBA" id="ARBA00022692"/>
    </source>
</evidence>
<evidence type="ECO:0000256" key="7">
    <source>
        <dbReference type="ARBA" id="ARBA00022927"/>
    </source>
</evidence>
<feature type="compositionally biased region" description="Low complexity" evidence="10">
    <location>
        <begin position="161"/>
        <end position="180"/>
    </location>
</feature>
<evidence type="ECO:0000256" key="11">
    <source>
        <dbReference type="SAM" id="Phobius"/>
    </source>
</evidence>
<keyword evidence="14" id="KW-1185">Reference proteome</keyword>
<dbReference type="InterPro" id="IPR051045">
    <property type="entry name" value="TonB-dependent_transducer"/>
</dbReference>
<evidence type="ECO:0000256" key="2">
    <source>
        <dbReference type="ARBA" id="ARBA00006555"/>
    </source>
</evidence>
<evidence type="ECO:0000256" key="10">
    <source>
        <dbReference type="SAM" id="MobiDB-lite"/>
    </source>
</evidence>
<evidence type="ECO:0000256" key="1">
    <source>
        <dbReference type="ARBA" id="ARBA00004383"/>
    </source>
</evidence>
<dbReference type="Pfam" id="PF03544">
    <property type="entry name" value="TonB_C"/>
    <property type="match status" value="1"/>
</dbReference>
<keyword evidence="4" id="KW-1003">Cell membrane</keyword>
<comment type="subcellular location">
    <subcellularLocation>
        <location evidence="1">Cell inner membrane</location>
        <topology evidence="1">Single-pass membrane protein</topology>
        <orientation evidence="1">Periplasmic side</orientation>
    </subcellularLocation>
</comment>
<dbReference type="SUPFAM" id="SSF74653">
    <property type="entry name" value="TolA/TonB C-terminal domain"/>
    <property type="match status" value="1"/>
</dbReference>
<evidence type="ECO:0000256" key="9">
    <source>
        <dbReference type="ARBA" id="ARBA00023136"/>
    </source>
</evidence>
<name>A0A7W7YG76_9BACT</name>
<proteinExistence type="inferred from homology"/>
<evidence type="ECO:0000256" key="5">
    <source>
        <dbReference type="ARBA" id="ARBA00022519"/>
    </source>
</evidence>
<feature type="transmembrane region" description="Helical" evidence="11">
    <location>
        <begin position="32"/>
        <end position="55"/>
    </location>
</feature>
<keyword evidence="8 11" id="KW-1133">Transmembrane helix</keyword>
<dbReference type="GO" id="GO:0005886">
    <property type="term" value="C:plasma membrane"/>
    <property type="evidence" value="ECO:0007669"/>
    <property type="project" value="UniProtKB-SubCell"/>
</dbReference>
<gene>
    <name evidence="13" type="ORF">HNQ65_005191</name>
</gene>
<comment type="caution">
    <text evidence="13">The sequence shown here is derived from an EMBL/GenBank/DDBJ whole genome shotgun (WGS) entry which is preliminary data.</text>
</comment>
<dbReference type="NCBIfam" id="TIGR01352">
    <property type="entry name" value="tonB_Cterm"/>
    <property type="match status" value="1"/>
</dbReference>
<accession>A0A7W7YG76</accession>
<reference evidence="13 14" key="1">
    <citation type="submission" date="2020-08" db="EMBL/GenBank/DDBJ databases">
        <title>Genomic Encyclopedia of Type Strains, Phase IV (KMG-IV): sequencing the most valuable type-strain genomes for metagenomic binning, comparative biology and taxonomic classification.</title>
        <authorList>
            <person name="Goeker M."/>
        </authorList>
    </citation>
    <scope>NUCLEOTIDE SEQUENCE [LARGE SCALE GENOMIC DNA]</scope>
    <source>
        <strain evidence="13 14">DSM 12252</strain>
    </source>
</reference>
<dbReference type="GO" id="GO:0015031">
    <property type="term" value="P:protein transport"/>
    <property type="evidence" value="ECO:0007669"/>
    <property type="project" value="UniProtKB-KW"/>
</dbReference>
<feature type="compositionally biased region" description="Gly residues" evidence="10">
    <location>
        <begin position="181"/>
        <end position="192"/>
    </location>
</feature>
<evidence type="ECO:0000313" key="14">
    <source>
        <dbReference type="Proteomes" id="UP000590740"/>
    </source>
</evidence>
<evidence type="ECO:0000256" key="4">
    <source>
        <dbReference type="ARBA" id="ARBA00022475"/>
    </source>
</evidence>
<evidence type="ECO:0000256" key="8">
    <source>
        <dbReference type="ARBA" id="ARBA00022989"/>
    </source>
</evidence>
<dbReference type="InterPro" id="IPR006260">
    <property type="entry name" value="TonB/TolA_C"/>
</dbReference>
<sequence>MGFHSTNTAAKAGSGSAMVASILRQQGVVKGVIILSWLVGITASFLTVGVIGMFADDLPPIHLKTLEDLEAEKELPMVETSMAELMSMEASAEQTAEAEPLLPTEVLETPETPMENLDLPEIAEAMTMEDIFAVPTAPKIEQALTPVDPVVKPKPAPTPKPRTTATASGGGTQSSTPQAGVAGGRGAAGSSGRGTFPAPPYPSFARSGGMQGTVRLSISVGPSGSVESVTVIGSTGYSALDEYASSWVRRNWRWSGGAASRYTLPLTFRLR</sequence>
<feature type="domain" description="TonB C-terminal" evidence="12">
    <location>
        <begin position="186"/>
        <end position="271"/>
    </location>
</feature>
<dbReference type="PANTHER" id="PTHR33446">
    <property type="entry name" value="PROTEIN TONB-RELATED"/>
    <property type="match status" value="1"/>
</dbReference>
<dbReference type="Gene3D" id="3.30.1150.10">
    <property type="match status" value="1"/>
</dbReference>
<evidence type="ECO:0000313" key="13">
    <source>
        <dbReference type="EMBL" id="MBB5035578.1"/>
    </source>
</evidence>
<dbReference type="GO" id="GO:0055085">
    <property type="term" value="P:transmembrane transport"/>
    <property type="evidence" value="ECO:0007669"/>
    <property type="project" value="InterPro"/>
</dbReference>
<keyword evidence="6 11" id="KW-0812">Transmembrane</keyword>
<protein>
    <submittedName>
        <fullName evidence="13">TonB family protein</fullName>
    </submittedName>
</protein>
<keyword evidence="3" id="KW-0813">Transport</keyword>
<evidence type="ECO:0000256" key="3">
    <source>
        <dbReference type="ARBA" id="ARBA00022448"/>
    </source>
</evidence>